<reference evidence="7" key="1">
    <citation type="submission" date="2025-08" db="UniProtKB">
        <authorList>
            <consortium name="Ensembl"/>
        </authorList>
    </citation>
    <scope>IDENTIFICATION</scope>
</reference>
<dbReference type="Proteomes" id="UP000694404">
    <property type="component" value="Unplaced"/>
</dbReference>
<evidence type="ECO:0000256" key="2">
    <source>
        <dbReference type="ARBA" id="ARBA00005600"/>
    </source>
</evidence>
<dbReference type="SUPFAM" id="SSF54076">
    <property type="entry name" value="RNase A-like"/>
    <property type="match status" value="1"/>
</dbReference>
<comment type="similarity">
    <text evidence="2">Belongs to the pancreatic ribonuclease family.</text>
</comment>
<dbReference type="GO" id="GO:0050830">
    <property type="term" value="P:defense response to Gram-positive bacterium"/>
    <property type="evidence" value="ECO:0007669"/>
    <property type="project" value="TreeGrafter"/>
</dbReference>
<dbReference type="KEGG" id="cabi:116833707"/>
<keyword evidence="3" id="KW-0964">Secreted</keyword>
<dbReference type="OMA" id="IFIHARI"/>
<evidence type="ECO:0000256" key="5">
    <source>
        <dbReference type="SAM" id="SignalP"/>
    </source>
</evidence>
<dbReference type="InterPro" id="IPR023412">
    <property type="entry name" value="RNaseA_domain"/>
</dbReference>
<feature type="chain" id="PRO_5034924271" description="Ribonuclease A-domain domain-containing protein" evidence="5">
    <location>
        <begin position="27"/>
        <end position="142"/>
    </location>
</feature>
<proteinExistence type="inferred from homology"/>
<dbReference type="GO" id="GO:0003676">
    <property type="term" value="F:nucleic acid binding"/>
    <property type="evidence" value="ECO:0007669"/>
    <property type="project" value="InterPro"/>
</dbReference>
<dbReference type="SMART" id="SM00092">
    <property type="entry name" value="RNAse_Pc"/>
    <property type="match status" value="1"/>
</dbReference>
<dbReference type="GeneTree" id="ENSGT00950000185112"/>
<name>A0A8C0QSL4_CHEAB</name>
<dbReference type="Pfam" id="PF00074">
    <property type="entry name" value="RnaseA"/>
    <property type="match status" value="1"/>
</dbReference>
<sequence>MALKRSYPALLLSLVLLGAWLALANGQSRLPTNDRFLRRHWDNPKTKVTNETSYCNLQTSARGLPKKNNIFIHARIAVINRVCTTDGRPFSGNQRQSIRRFRLTACKLKADGSTYTEKRLTRRIVISCRNRLPVRLVRIIRF</sequence>
<dbReference type="PANTHER" id="PTHR11437">
    <property type="entry name" value="RIBONUCLEASE"/>
    <property type="match status" value="1"/>
</dbReference>
<keyword evidence="4" id="KW-1015">Disulfide bond</keyword>
<dbReference type="Gene3D" id="3.10.130.10">
    <property type="entry name" value="Ribonuclease A-like domain"/>
    <property type="match status" value="1"/>
</dbReference>
<feature type="signal peptide" evidence="5">
    <location>
        <begin position="1"/>
        <end position="26"/>
    </location>
</feature>
<dbReference type="InterPro" id="IPR036816">
    <property type="entry name" value="RNaseA-like_dom_sf"/>
</dbReference>
<evidence type="ECO:0000259" key="6">
    <source>
        <dbReference type="SMART" id="SM00092"/>
    </source>
</evidence>
<evidence type="ECO:0000256" key="4">
    <source>
        <dbReference type="ARBA" id="ARBA00023157"/>
    </source>
</evidence>
<organism evidence="7 8">
    <name type="scientific">Chelonoidis abingdonii</name>
    <name type="common">Abingdon island giant tortoise</name>
    <name type="synonym">Testudo abingdonii</name>
    <dbReference type="NCBI Taxonomy" id="106734"/>
    <lineage>
        <taxon>Eukaryota</taxon>
        <taxon>Metazoa</taxon>
        <taxon>Chordata</taxon>
        <taxon>Craniata</taxon>
        <taxon>Vertebrata</taxon>
        <taxon>Euteleostomi</taxon>
        <taxon>Archelosauria</taxon>
        <taxon>Testudinata</taxon>
        <taxon>Testudines</taxon>
        <taxon>Cryptodira</taxon>
        <taxon>Durocryptodira</taxon>
        <taxon>Testudinoidea</taxon>
        <taxon>Testudinidae</taxon>
        <taxon>Chelonoidis</taxon>
    </lineage>
</organism>
<dbReference type="RefSeq" id="XP_032651274.1">
    <property type="nucleotide sequence ID" value="XM_032795383.1"/>
</dbReference>
<evidence type="ECO:0000256" key="1">
    <source>
        <dbReference type="ARBA" id="ARBA00004613"/>
    </source>
</evidence>
<protein>
    <recommendedName>
        <fullName evidence="6">Ribonuclease A-domain domain-containing protein</fullName>
    </recommendedName>
</protein>
<evidence type="ECO:0000313" key="8">
    <source>
        <dbReference type="Proteomes" id="UP000694404"/>
    </source>
</evidence>
<evidence type="ECO:0000313" key="7">
    <source>
        <dbReference type="Ensembl" id="ENSCABP00000031594.1"/>
    </source>
</evidence>
<keyword evidence="5" id="KW-0732">Signal</keyword>
<gene>
    <name evidence="7" type="primary">LOC116833707</name>
</gene>
<dbReference type="Ensembl" id="ENSCABT00000034626.1">
    <property type="protein sequence ID" value="ENSCABP00000031594.1"/>
    <property type="gene ID" value="ENSCABG00000023062.1"/>
</dbReference>
<dbReference type="InterPro" id="IPR001427">
    <property type="entry name" value="RNaseA"/>
</dbReference>
<evidence type="ECO:0000256" key="3">
    <source>
        <dbReference type="ARBA" id="ARBA00022525"/>
    </source>
</evidence>
<accession>A0A8C0QSL4</accession>
<dbReference type="AlphaFoldDB" id="A0A8C0QSL4"/>
<feature type="domain" description="Ribonuclease A-domain" evidence="6">
    <location>
        <begin position="29"/>
        <end position="140"/>
    </location>
</feature>
<dbReference type="PANTHER" id="PTHR11437:SF10">
    <property type="entry name" value="ANGIOGENIN-RELATED"/>
    <property type="match status" value="1"/>
</dbReference>
<reference evidence="7" key="2">
    <citation type="submission" date="2025-09" db="UniProtKB">
        <authorList>
            <consortium name="Ensembl"/>
        </authorList>
    </citation>
    <scope>IDENTIFICATION</scope>
</reference>
<comment type="subcellular location">
    <subcellularLocation>
        <location evidence="1">Secreted</location>
    </subcellularLocation>
</comment>
<dbReference type="GO" id="GO:0004540">
    <property type="term" value="F:RNA nuclease activity"/>
    <property type="evidence" value="ECO:0007669"/>
    <property type="project" value="TreeGrafter"/>
</dbReference>
<keyword evidence="8" id="KW-1185">Reference proteome</keyword>
<dbReference type="GO" id="GO:0005576">
    <property type="term" value="C:extracellular region"/>
    <property type="evidence" value="ECO:0007669"/>
    <property type="project" value="UniProtKB-SubCell"/>
</dbReference>